<evidence type="ECO:0000256" key="5">
    <source>
        <dbReference type="SAM" id="MobiDB-lite"/>
    </source>
</evidence>
<reference evidence="9" key="2">
    <citation type="submission" date="2022-10" db="EMBL/GenBank/DDBJ databases">
        <authorList>
            <consortium name="ENA_rothamsted_submissions"/>
            <consortium name="culmorum"/>
            <person name="King R."/>
        </authorList>
    </citation>
    <scope>NUCLEOTIDE SEQUENCE</scope>
</reference>
<dbReference type="InterPro" id="IPR003100">
    <property type="entry name" value="PAZ_dom"/>
</dbReference>
<dbReference type="Pfam" id="PF02171">
    <property type="entry name" value="Piwi"/>
    <property type="match status" value="1"/>
</dbReference>
<dbReference type="PROSITE" id="PS50199">
    <property type="entry name" value="ZF_RANBP2_2"/>
    <property type="match status" value="1"/>
</dbReference>
<dbReference type="PROSITE" id="PS01358">
    <property type="entry name" value="ZF_RANBP2_1"/>
    <property type="match status" value="2"/>
</dbReference>
<feature type="compositionally biased region" description="Low complexity" evidence="5">
    <location>
        <begin position="24"/>
        <end position="46"/>
    </location>
</feature>
<proteinExistence type="predicted"/>
<feature type="compositionally biased region" description="Polar residues" evidence="5">
    <location>
        <begin position="98"/>
        <end position="113"/>
    </location>
</feature>
<dbReference type="Pfam" id="PF02170">
    <property type="entry name" value="PAZ"/>
    <property type="match status" value="1"/>
</dbReference>
<feature type="domain" description="Piwi" evidence="8">
    <location>
        <begin position="755"/>
        <end position="1060"/>
    </location>
</feature>
<dbReference type="GO" id="GO:0008270">
    <property type="term" value="F:zinc ion binding"/>
    <property type="evidence" value="ECO:0007669"/>
    <property type="project" value="UniProtKB-KW"/>
</dbReference>
<dbReference type="InterPro" id="IPR036085">
    <property type="entry name" value="PAZ_dom_sf"/>
</dbReference>
<dbReference type="GO" id="GO:0003723">
    <property type="term" value="F:RNA binding"/>
    <property type="evidence" value="ECO:0007669"/>
    <property type="project" value="InterPro"/>
</dbReference>
<dbReference type="Pfam" id="PF08699">
    <property type="entry name" value="ArgoL1"/>
    <property type="match status" value="1"/>
</dbReference>
<dbReference type="InterPro" id="IPR001876">
    <property type="entry name" value="Znf_RanBP2"/>
</dbReference>
<feature type="domain" description="PAZ" evidence="7">
    <location>
        <begin position="475"/>
        <end position="589"/>
    </location>
</feature>
<dbReference type="InterPro" id="IPR012337">
    <property type="entry name" value="RNaseH-like_sf"/>
</dbReference>
<dbReference type="PANTHER" id="PTHR22891">
    <property type="entry name" value="EUKARYOTIC TRANSLATION INITIATION FACTOR 2C"/>
    <property type="match status" value="1"/>
</dbReference>
<evidence type="ECO:0000256" key="4">
    <source>
        <dbReference type="PROSITE-ProRule" id="PRU00322"/>
    </source>
</evidence>
<dbReference type="Proteomes" id="UP001153620">
    <property type="component" value="Chromosome 3"/>
</dbReference>
<dbReference type="Gene3D" id="3.30.420.10">
    <property type="entry name" value="Ribonuclease H-like superfamily/Ribonuclease H"/>
    <property type="match status" value="1"/>
</dbReference>
<dbReference type="GO" id="GO:0005737">
    <property type="term" value="C:cytoplasm"/>
    <property type="evidence" value="ECO:0007669"/>
    <property type="project" value="UniProtKB-ARBA"/>
</dbReference>
<dbReference type="SMART" id="SM00950">
    <property type="entry name" value="Piwi"/>
    <property type="match status" value="1"/>
</dbReference>
<dbReference type="GO" id="GO:0034587">
    <property type="term" value="P:piRNA processing"/>
    <property type="evidence" value="ECO:0007669"/>
    <property type="project" value="UniProtKB-ARBA"/>
</dbReference>
<dbReference type="CDD" id="cd04657">
    <property type="entry name" value="Piwi_ago-like"/>
    <property type="match status" value="1"/>
</dbReference>
<keyword evidence="2 4" id="KW-0863">Zinc-finger</keyword>
<feature type="region of interest" description="Disordered" evidence="5">
    <location>
        <begin position="86"/>
        <end position="181"/>
    </location>
</feature>
<dbReference type="SMART" id="SM01163">
    <property type="entry name" value="DUF1785"/>
    <property type="match status" value="1"/>
</dbReference>
<dbReference type="Gene3D" id="2.170.260.10">
    <property type="entry name" value="paz domain"/>
    <property type="match status" value="1"/>
</dbReference>
<dbReference type="SUPFAM" id="SSF101690">
    <property type="entry name" value="PAZ domain"/>
    <property type="match status" value="1"/>
</dbReference>
<dbReference type="Gene3D" id="4.10.1060.10">
    <property type="entry name" value="Zinc finger, RanBP2-type"/>
    <property type="match status" value="1"/>
</dbReference>
<dbReference type="Pfam" id="PF16488">
    <property type="entry name" value="ArgoL2"/>
    <property type="match status" value="1"/>
</dbReference>
<dbReference type="InterPro" id="IPR045246">
    <property type="entry name" value="Piwi_ago-like"/>
</dbReference>
<dbReference type="InterPro" id="IPR032472">
    <property type="entry name" value="ArgoL2"/>
</dbReference>
<evidence type="ECO:0000259" key="6">
    <source>
        <dbReference type="PROSITE" id="PS50199"/>
    </source>
</evidence>
<evidence type="ECO:0000259" key="8">
    <source>
        <dbReference type="PROSITE" id="PS50822"/>
    </source>
</evidence>
<dbReference type="CDD" id="cd02846">
    <property type="entry name" value="PAZ_argonaute_like"/>
    <property type="match status" value="1"/>
</dbReference>
<feature type="region of interest" description="Disordered" evidence="5">
    <location>
        <begin position="1"/>
        <end position="64"/>
    </location>
</feature>
<feature type="domain" description="RanBP2-type" evidence="6">
    <location>
        <begin position="65"/>
        <end position="94"/>
    </location>
</feature>
<name>A0A9P0J426_9DIPT</name>
<accession>A0A9P0J426</accession>
<dbReference type="GO" id="GO:0035194">
    <property type="term" value="P:regulatory ncRNA-mediated post-transcriptional gene silencing"/>
    <property type="evidence" value="ECO:0007669"/>
    <property type="project" value="UniProtKB-ARBA"/>
</dbReference>
<evidence type="ECO:0000256" key="2">
    <source>
        <dbReference type="ARBA" id="ARBA00022771"/>
    </source>
</evidence>
<reference evidence="9" key="1">
    <citation type="submission" date="2022-01" db="EMBL/GenBank/DDBJ databases">
        <authorList>
            <person name="King R."/>
        </authorList>
    </citation>
    <scope>NUCLEOTIDE SEQUENCE</scope>
</reference>
<dbReference type="OrthoDB" id="8942186at2759"/>
<keyword evidence="1" id="KW-0479">Metal-binding</keyword>
<dbReference type="Pfam" id="PF16486">
    <property type="entry name" value="ArgoN"/>
    <property type="match status" value="1"/>
</dbReference>
<feature type="compositionally biased region" description="Polar residues" evidence="5">
    <location>
        <begin position="223"/>
        <end position="237"/>
    </location>
</feature>
<evidence type="ECO:0000313" key="10">
    <source>
        <dbReference type="Proteomes" id="UP001153620"/>
    </source>
</evidence>
<evidence type="ECO:0000256" key="3">
    <source>
        <dbReference type="ARBA" id="ARBA00022833"/>
    </source>
</evidence>
<evidence type="ECO:0000259" key="7">
    <source>
        <dbReference type="PROSITE" id="PS50821"/>
    </source>
</evidence>
<dbReference type="PROSITE" id="PS50822">
    <property type="entry name" value="PIWI"/>
    <property type="match status" value="1"/>
</dbReference>
<dbReference type="InterPro" id="IPR003165">
    <property type="entry name" value="Piwi"/>
</dbReference>
<organism evidence="9 10">
    <name type="scientific">Chironomus riparius</name>
    <dbReference type="NCBI Taxonomy" id="315576"/>
    <lineage>
        <taxon>Eukaryota</taxon>
        <taxon>Metazoa</taxon>
        <taxon>Ecdysozoa</taxon>
        <taxon>Arthropoda</taxon>
        <taxon>Hexapoda</taxon>
        <taxon>Insecta</taxon>
        <taxon>Pterygota</taxon>
        <taxon>Neoptera</taxon>
        <taxon>Endopterygota</taxon>
        <taxon>Diptera</taxon>
        <taxon>Nematocera</taxon>
        <taxon>Chironomoidea</taxon>
        <taxon>Chironomidae</taxon>
        <taxon>Chironominae</taxon>
        <taxon>Chironomus</taxon>
    </lineage>
</organism>
<feature type="region of interest" description="Disordered" evidence="5">
    <location>
        <begin position="211"/>
        <end position="237"/>
    </location>
</feature>
<dbReference type="AlphaFoldDB" id="A0A9P0J426"/>
<dbReference type="InterPro" id="IPR032474">
    <property type="entry name" value="Argonaute_N"/>
</dbReference>
<feature type="compositionally biased region" description="Basic and acidic residues" evidence="5">
    <location>
        <begin position="172"/>
        <end position="181"/>
    </location>
</feature>
<evidence type="ECO:0000256" key="1">
    <source>
        <dbReference type="ARBA" id="ARBA00022723"/>
    </source>
</evidence>
<keyword evidence="10" id="KW-1185">Reference proteome</keyword>
<gene>
    <name evidence="9" type="ORF">CHIRRI_LOCUS10538</name>
</gene>
<dbReference type="PROSITE" id="PS50821">
    <property type="entry name" value="PAZ"/>
    <property type="match status" value="1"/>
</dbReference>
<protein>
    <submittedName>
        <fullName evidence="9">Uncharacterized protein</fullName>
    </submittedName>
</protein>
<dbReference type="InterPro" id="IPR036397">
    <property type="entry name" value="RNaseH_sf"/>
</dbReference>
<dbReference type="EMBL" id="OU895879">
    <property type="protein sequence ID" value="CAH1728334.1"/>
    <property type="molecule type" value="Genomic_DNA"/>
</dbReference>
<sequence>MGKGKKKGDKQDDGYKPSQSSQDNSQRPNQQQRENPQQSRPHQQNPQPRPQQPRDNPQKQQKQKEYNNWDCLSCGYVNYSNNVQCRQCSKPKGGFQEAGTSQQFTEQSRPQKQAQKKEHVQQPIVQAVQQPKPQAVQQPKPQAVQQQPKQEVIPQKQPEIVKQEAQNPQAEPSKKANKDKQGQGKGVWFCLKCEQKNFDRFDACKKCKVPRPKEVPVEPTPSPSQMSREPTPQFAQSTLDASMPDVQQLQISSTKKFSGLIESSPDGRVYEGKRGKKCTVEVNYATINFVNLPKSCFHYDVTFLPETPKKMLPAALHEFMRTIFGGYFYGFDGRKNMYTNQKLKMKGNEVDLYSAKVVAHLGDRSREYEIKIQCVSEVDMGVLLTYKRAENHNIDRPARAIQALDIILRSAFRRNIDNGTAIPTGRAVFFVPNRKSDLGDGMELWLGLFQSAILGRAKIYLNVDVLHKAFPSALPVVDLLRTTDRDGRISDIPHSLDQRGRDRLEEFLQMLSVGYRLNRNEPYKTYGFNGLGDEASKAKFEHNGKQITVQQYFENEKKIRLRFPNLPVLWVGSKVKKTYLPIEFCEVPPGQATNKKCTPNVTRGLIRYSATSTDERKRKIRELLDKINYEIDPTVKGFGIKVDKTFEKTEARVIDPPKLKYRNNALVTPDRGVWKEDKFLEVNHNKIKWCILNVDFRTDIHKLNTLKNELIKEAIRQGIQLEDVSSREMITVNLRDRNTRLETIFEDMKRNGYQLIVAVVTDFDNAYPRVKQAAELTVGILTQCIKANTVARINSSTIKNILLKLNAKLNGKNHEIEEISYKTINSATSGVMFVGADVTHPSPDQRSIPSVVGVASSYDQVGFRYCCAWRLQNPKEEMISDLEEILVEHLKYYATKNNKKLPAKIMYYRDGVSDGQFKEVLEKEMTAIRGALKRMYGTNKHAEVTFIVVQKRHHTRFFPTDKRFSDGKNNNIMPGTVVDKDIVHPFQYQFFLASHAAIQGVAKPTKYCILVNESNIQPDDLQAVTYDLCHLFTRCSRSVSYPAPTYYAHLVAARGKNYIIGRNLNMNKLQDEFRRLQINPAFIQSTPMFFV</sequence>
<feature type="compositionally biased region" description="Low complexity" evidence="5">
    <location>
        <begin position="121"/>
        <end position="150"/>
    </location>
</feature>
<dbReference type="SUPFAM" id="SSF53098">
    <property type="entry name" value="Ribonuclease H-like"/>
    <property type="match status" value="1"/>
</dbReference>
<keyword evidence="3" id="KW-0862">Zinc</keyword>
<dbReference type="InterPro" id="IPR014811">
    <property type="entry name" value="ArgoL1"/>
</dbReference>
<dbReference type="GO" id="GO:0004521">
    <property type="term" value="F:RNA endonuclease activity"/>
    <property type="evidence" value="ECO:0007669"/>
    <property type="project" value="UniProtKB-ARBA"/>
</dbReference>
<evidence type="ECO:0000313" key="9">
    <source>
        <dbReference type="EMBL" id="CAH1728334.1"/>
    </source>
</evidence>
<dbReference type="Gene3D" id="3.40.50.2300">
    <property type="match status" value="1"/>
</dbReference>